<feature type="non-terminal residue" evidence="1">
    <location>
        <position position="1"/>
    </location>
</feature>
<name>A0A383AQC6_9ZZZZ</name>
<dbReference type="AlphaFoldDB" id="A0A383AQC6"/>
<evidence type="ECO:0000313" key="1">
    <source>
        <dbReference type="EMBL" id="SVE09894.1"/>
    </source>
</evidence>
<sequence>SSNLNCAASNFCSAASFNLIDETNHHGASLTGPD</sequence>
<accession>A0A383AQC6</accession>
<proteinExistence type="predicted"/>
<protein>
    <submittedName>
        <fullName evidence="1">Uncharacterized protein</fullName>
    </submittedName>
</protein>
<gene>
    <name evidence="1" type="ORF">METZ01_LOCUS462748</name>
</gene>
<organism evidence="1">
    <name type="scientific">marine metagenome</name>
    <dbReference type="NCBI Taxonomy" id="408172"/>
    <lineage>
        <taxon>unclassified sequences</taxon>
        <taxon>metagenomes</taxon>
        <taxon>ecological metagenomes</taxon>
    </lineage>
</organism>
<dbReference type="EMBL" id="UINC01194014">
    <property type="protein sequence ID" value="SVE09894.1"/>
    <property type="molecule type" value="Genomic_DNA"/>
</dbReference>
<reference evidence="1" key="1">
    <citation type="submission" date="2018-05" db="EMBL/GenBank/DDBJ databases">
        <authorList>
            <person name="Lanie J.A."/>
            <person name="Ng W.-L."/>
            <person name="Kazmierczak K.M."/>
            <person name="Andrzejewski T.M."/>
            <person name="Davidsen T.M."/>
            <person name="Wayne K.J."/>
            <person name="Tettelin H."/>
            <person name="Glass J.I."/>
            <person name="Rusch D."/>
            <person name="Podicherti R."/>
            <person name="Tsui H.-C.T."/>
            <person name="Winkler M.E."/>
        </authorList>
    </citation>
    <scope>NUCLEOTIDE SEQUENCE</scope>
</reference>